<sequence length="118" mass="12708">MSTTVTDGVTTLTPILVTGWSSTRLARNVLHDIVGTEWPEVTLRPAAPRSGTLQLLCATLADGVAMEAFHAQAKVLTLADPESAPLGMNYVASGRIDLDIDEDTRDKWIVSVEFKEVA</sequence>
<organism evidence="1 2">
    <name type="scientific">Demequina capsici</name>
    <dbReference type="NCBI Taxonomy" id="3075620"/>
    <lineage>
        <taxon>Bacteria</taxon>
        <taxon>Bacillati</taxon>
        <taxon>Actinomycetota</taxon>
        <taxon>Actinomycetes</taxon>
        <taxon>Micrococcales</taxon>
        <taxon>Demequinaceae</taxon>
        <taxon>Demequina</taxon>
    </lineage>
</organism>
<dbReference type="EMBL" id="CP134879">
    <property type="protein sequence ID" value="WNM25245.1"/>
    <property type="molecule type" value="Genomic_DNA"/>
</dbReference>
<evidence type="ECO:0000313" key="2">
    <source>
        <dbReference type="Proteomes" id="UP001304125"/>
    </source>
</evidence>
<gene>
    <name evidence="1" type="ORF">RN606_03600</name>
</gene>
<dbReference type="Proteomes" id="UP001304125">
    <property type="component" value="Chromosome"/>
</dbReference>
<accession>A0AA96J8A6</accession>
<evidence type="ECO:0000313" key="1">
    <source>
        <dbReference type="EMBL" id="WNM25245.1"/>
    </source>
</evidence>
<dbReference type="RefSeq" id="WP_313500050.1">
    <property type="nucleotide sequence ID" value="NZ_CP134879.1"/>
</dbReference>
<proteinExistence type="predicted"/>
<reference evidence="1 2" key="1">
    <citation type="submission" date="2023-09" db="EMBL/GenBank/DDBJ databases">
        <title>Demequina sp. a novel bacteria isolated from Capsicum annuum.</title>
        <authorList>
            <person name="Humaira Z."/>
            <person name="Lee J."/>
            <person name="Cho D."/>
        </authorList>
    </citation>
    <scope>NUCLEOTIDE SEQUENCE [LARGE SCALE GENOMIC DNA]</scope>
    <source>
        <strain evidence="1 2">OYTSA14</strain>
    </source>
</reference>
<dbReference type="AlphaFoldDB" id="A0AA96J8A6"/>
<protein>
    <submittedName>
        <fullName evidence="1">Uncharacterized protein</fullName>
    </submittedName>
</protein>
<name>A0AA96J8A6_9MICO</name>
<keyword evidence="2" id="KW-1185">Reference proteome</keyword>